<comment type="caution">
    <text evidence="3">The sequence shown here is derived from an EMBL/GenBank/DDBJ whole genome shotgun (WGS) entry which is preliminary data.</text>
</comment>
<evidence type="ECO:0000313" key="4">
    <source>
        <dbReference type="Proteomes" id="UP001304461"/>
    </source>
</evidence>
<evidence type="ECO:0000256" key="2">
    <source>
        <dbReference type="SAM" id="Phobius"/>
    </source>
</evidence>
<keyword evidence="1" id="KW-0175">Coiled coil</keyword>
<reference evidence="3 4" key="1">
    <citation type="submission" date="2023-12" db="EMBL/GenBank/DDBJ databases">
        <title>Baltic Sea Cyanobacteria.</title>
        <authorList>
            <person name="Delbaje E."/>
            <person name="Fewer D.P."/>
            <person name="Shishido T.K."/>
        </authorList>
    </citation>
    <scope>NUCLEOTIDE SEQUENCE [LARGE SCALE GENOMIC DNA]</scope>
    <source>
        <strain evidence="3 4">UHCC 0139</strain>
    </source>
</reference>
<evidence type="ECO:0000313" key="3">
    <source>
        <dbReference type="EMBL" id="MEA5390547.1"/>
    </source>
</evidence>
<sequence>MADSRQQSSASGSLVLVAGAAGAVMGAAGLAVWLLRRAERHRLSLRQTRLLRVSRLAEGFVEPPVSSDQLHDRVQKLNQAIDEVRRQLEQLQPQP</sequence>
<keyword evidence="2" id="KW-0812">Transmembrane</keyword>
<keyword evidence="4" id="KW-1185">Reference proteome</keyword>
<accession>A0ABU5RS21</accession>
<keyword evidence="2" id="KW-0472">Membrane</keyword>
<protein>
    <recommendedName>
        <fullName evidence="5">HAMP domain-containing protein</fullName>
    </recommendedName>
</protein>
<feature type="coiled-coil region" evidence="1">
    <location>
        <begin position="67"/>
        <end position="94"/>
    </location>
</feature>
<dbReference type="EMBL" id="JAYGHX010000002">
    <property type="protein sequence ID" value="MEA5390547.1"/>
    <property type="molecule type" value="Genomic_DNA"/>
</dbReference>
<keyword evidence="2" id="KW-1133">Transmembrane helix</keyword>
<feature type="transmembrane region" description="Helical" evidence="2">
    <location>
        <begin position="12"/>
        <end position="35"/>
    </location>
</feature>
<gene>
    <name evidence="3" type="ORF">VB738_04640</name>
</gene>
<evidence type="ECO:0008006" key="5">
    <source>
        <dbReference type="Google" id="ProtNLM"/>
    </source>
</evidence>
<name>A0ABU5RS21_9CYAN</name>
<dbReference type="Proteomes" id="UP001304461">
    <property type="component" value="Unassembled WGS sequence"/>
</dbReference>
<proteinExistence type="predicted"/>
<dbReference type="RefSeq" id="WP_323304640.1">
    <property type="nucleotide sequence ID" value="NZ_JAYGHX010000002.1"/>
</dbReference>
<evidence type="ECO:0000256" key="1">
    <source>
        <dbReference type="SAM" id="Coils"/>
    </source>
</evidence>
<organism evidence="3 4">
    <name type="scientific">Cyanobium gracile UHCC 0139</name>
    <dbReference type="NCBI Taxonomy" id="3110308"/>
    <lineage>
        <taxon>Bacteria</taxon>
        <taxon>Bacillati</taxon>
        <taxon>Cyanobacteriota</taxon>
        <taxon>Cyanophyceae</taxon>
        <taxon>Synechococcales</taxon>
        <taxon>Prochlorococcaceae</taxon>
        <taxon>Cyanobium</taxon>
    </lineage>
</organism>